<accession>A0A1V2ACI5</accession>
<dbReference type="EMBL" id="MSFI01000001">
    <property type="protein sequence ID" value="OMP68713.1"/>
    <property type="molecule type" value="Genomic_DNA"/>
</dbReference>
<proteinExistence type="predicted"/>
<dbReference type="OrthoDB" id="7445930at2"/>
<name>A0A1V2ACI5_9BACI</name>
<organism evidence="1 2">
    <name type="scientific">Domibacillus epiphyticus</name>
    <dbReference type="NCBI Taxonomy" id="1714355"/>
    <lineage>
        <taxon>Bacteria</taxon>
        <taxon>Bacillati</taxon>
        <taxon>Bacillota</taxon>
        <taxon>Bacilli</taxon>
        <taxon>Bacillales</taxon>
        <taxon>Bacillaceae</taxon>
        <taxon>Domibacillus</taxon>
    </lineage>
</organism>
<dbReference type="Pfam" id="PF14462">
    <property type="entry name" value="Prok-E2_E"/>
    <property type="match status" value="1"/>
</dbReference>
<dbReference type="AlphaFoldDB" id="A0A1V2ACI5"/>
<reference evidence="1 2" key="1">
    <citation type="submission" date="2016-12" db="EMBL/GenBank/DDBJ databases">
        <title>Domibacillus sp. SAB 38T whole genome sequencing.</title>
        <authorList>
            <person name="Verma A."/>
            <person name="Ojha A.K."/>
            <person name="Krishnamurthi S."/>
        </authorList>
    </citation>
    <scope>NUCLEOTIDE SEQUENCE [LARGE SCALE GENOMIC DNA]</scope>
    <source>
        <strain evidence="1 2">SAB 38</strain>
    </source>
</reference>
<sequence length="140" mass="16360">MEQLRKEFYLEEDEVAYLDSLGITWETIAEGSGYWLLLHHFPIPTGYNIQTAIAAIQLQSNYLVAGLDMVYFTPSLYRIDNVPIRATEYTQMIDQKQFQRWSRHRTGTNPWRPGVDNLSTHIGLIEEWLLREFKTVSTSC</sequence>
<dbReference type="InterPro" id="IPR025701">
    <property type="entry name" value="UBQ-conjugat_E2_E"/>
</dbReference>
<protein>
    <submittedName>
        <fullName evidence="1">Uncharacterized protein</fullName>
    </submittedName>
</protein>
<keyword evidence="2" id="KW-1185">Reference proteome</keyword>
<dbReference type="RefSeq" id="WP_076763256.1">
    <property type="nucleotide sequence ID" value="NZ_MSFI01000001.1"/>
</dbReference>
<gene>
    <name evidence="1" type="ORF">BTO28_01300</name>
</gene>
<comment type="caution">
    <text evidence="1">The sequence shown here is derived from an EMBL/GenBank/DDBJ whole genome shotgun (WGS) entry which is preliminary data.</text>
</comment>
<evidence type="ECO:0000313" key="2">
    <source>
        <dbReference type="Proteomes" id="UP000188613"/>
    </source>
</evidence>
<dbReference type="Proteomes" id="UP000188613">
    <property type="component" value="Unassembled WGS sequence"/>
</dbReference>
<evidence type="ECO:0000313" key="1">
    <source>
        <dbReference type="EMBL" id="OMP68713.1"/>
    </source>
</evidence>
<dbReference type="STRING" id="1714355.BTO28_01300"/>